<comment type="caution">
    <text evidence="1">The sequence shown here is derived from an EMBL/GenBank/DDBJ whole genome shotgun (WGS) entry which is preliminary data.</text>
</comment>
<dbReference type="AlphaFoldDB" id="A0A561E062"/>
<reference evidence="1 2" key="1">
    <citation type="submission" date="2019-06" db="EMBL/GenBank/DDBJ databases">
        <title>Sorghum-associated microbial communities from plants grown in Nebraska, USA.</title>
        <authorList>
            <person name="Schachtman D."/>
        </authorList>
    </citation>
    <scope>NUCLEOTIDE SEQUENCE [LARGE SCALE GENOMIC DNA]</scope>
    <source>
        <strain evidence="1 2">2482</strain>
    </source>
</reference>
<gene>
    <name evidence="1" type="ORF">FB550_1011006</name>
</gene>
<proteinExistence type="predicted"/>
<dbReference type="Proteomes" id="UP000319671">
    <property type="component" value="Unassembled WGS sequence"/>
</dbReference>
<protein>
    <submittedName>
        <fullName evidence="1">Uncharacterized protein</fullName>
    </submittedName>
</protein>
<dbReference type="EMBL" id="VIVN01000001">
    <property type="protein sequence ID" value="TWE08974.1"/>
    <property type="molecule type" value="Genomic_DNA"/>
</dbReference>
<sequence>MQSLQDALYNWLTIKVVCDVRPDDKAAVETRDFFEEILTAQHSVSNIETTKDDLMYYISYQQGEEIKKRRYPRELIEIMINQINQEPEKYKDYPID</sequence>
<evidence type="ECO:0000313" key="2">
    <source>
        <dbReference type="Proteomes" id="UP000319671"/>
    </source>
</evidence>
<name>A0A561E062_9BACI</name>
<accession>A0A561E062</accession>
<organism evidence="1 2">
    <name type="scientific">Neobacillus bataviensis</name>
    <dbReference type="NCBI Taxonomy" id="220685"/>
    <lineage>
        <taxon>Bacteria</taxon>
        <taxon>Bacillati</taxon>
        <taxon>Bacillota</taxon>
        <taxon>Bacilli</taxon>
        <taxon>Bacillales</taxon>
        <taxon>Bacillaceae</taxon>
        <taxon>Neobacillus</taxon>
    </lineage>
</organism>
<dbReference type="RefSeq" id="WP_098526978.1">
    <property type="nucleotide sequence ID" value="NZ_VIVN01000001.1"/>
</dbReference>
<evidence type="ECO:0000313" key="1">
    <source>
        <dbReference type="EMBL" id="TWE08974.1"/>
    </source>
</evidence>
<keyword evidence="2" id="KW-1185">Reference proteome</keyword>